<reference evidence="4 5" key="1">
    <citation type="submission" date="2016-10" db="EMBL/GenBank/DDBJ databases">
        <authorList>
            <person name="de Groot N.N."/>
        </authorList>
    </citation>
    <scope>NUCLEOTIDE SEQUENCE [LARGE SCALE GENOMIC DNA]</scope>
    <source>
        <strain evidence="4 5">DSM 20117</strain>
    </source>
</reference>
<dbReference type="KEGG" id="acry:AC20117_02040"/>
<dbReference type="EMBL" id="FNKH01000002">
    <property type="protein sequence ID" value="SDQ92113.1"/>
    <property type="molecule type" value="Genomic_DNA"/>
</dbReference>
<evidence type="ECO:0000259" key="3">
    <source>
        <dbReference type="PROSITE" id="PS50977"/>
    </source>
</evidence>
<keyword evidence="5" id="KW-1185">Reference proteome</keyword>
<evidence type="ECO:0000256" key="1">
    <source>
        <dbReference type="ARBA" id="ARBA00023125"/>
    </source>
</evidence>
<name>A0A1H1ETN7_9MICC</name>
<dbReference type="AlphaFoldDB" id="A0A1H1ETN7"/>
<dbReference type="PROSITE" id="PS50977">
    <property type="entry name" value="HTH_TETR_2"/>
    <property type="match status" value="1"/>
</dbReference>
<dbReference type="InterPro" id="IPR009057">
    <property type="entry name" value="Homeodomain-like_sf"/>
</dbReference>
<dbReference type="SUPFAM" id="SSF46689">
    <property type="entry name" value="Homeodomain-like"/>
    <property type="match status" value="1"/>
</dbReference>
<sequence>MARPQNLQRKPQLLAGILDYLQDKNLAGLSFRSLAEGLGISSYMLVYHFGTREQLVAEIVAQVQAGLAAPPRAQMLQLAPEGFREQMLRFWSQSMTARGRQLQRLGFEAAMQDPGGAFGNHSADLYGGWQDVATGWLRAKGLGPETAEVEGRLFAAGVHGLLYEHVLTGQTQQTTAAFRRLLDRYLSYAQSSPRLEQ</sequence>
<evidence type="ECO:0000256" key="2">
    <source>
        <dbReference type="PROSITE-ProRule" id="PRU00335"/>
    </source>
</evidence>
<dbReference type="OrthoDB" id="5177743at2"/>
<dbReference type="RefSeq" id="WP_074701203.1">
    <property type="nucleotide sequence ID" value="NZ_CP018863.1"/>
</dbReference>
<dbReference type="Proteomes" id="UP000181917">
    <property type="component" value="Unassembled WGS sequence"/>
</dbReference>
<dbReference type="STRING" id="37928.SAMN04489742_3087"/>
<dbReference type="Gene3D" id="1.10.357.10">
    <property type="entry name" value="Tetracycline Repressor, domain 2"/>
    <property type="match status" value="1"/>
</dbReference>
<dbReference type="GO" id="GO:0003677">
    <property type="term" value="F:DNA binding"/>
    <property type="evidence" value="ECO:0007669"/>
    <property type="project" value="UniProtKB-UniRule"/>
</dbReference>
<dbReference type="InterPro" id="IPR001647">
    <property type="entry name" value="HTH_TetR"/>
</dbReference>
<feature type="DNA-binding region" description="H-T-H motif" evidence="2">
    <location>
        <begin position="30"/>
        <end position="49"/>
    </location>
</feature>
<gene>
    <name evidence="4" type="ORF">SAMN04489742_3087</name>
</gene>
<evidence type="ECO:0000313" key="4">
    <source>
        <dbReference type="EMBL" id="SDQ92113.1"/>
    </source>
</evidence>
<keyword evidence="1 2" id="KW-0238">DNA-binding</keyword>
<organism evidence="4 5">
    <name type="scientific">Crystallibacter crystallopoietes</name>
    <dbReference type="NCBI Taxonomy" id="37928"/>
    <lineage>
        <taxon>Bacteria</taxon>
        <taxon>Bacillati</taxon>
        <taxon>Actinomycetota</taxon>
        <taxon>Actinomycetes</taxon>
        <taxon>Micrococcales</taxon>
        <taxon>Micrococcaceae</taxon>
        <taxon>Crystallibacter</taxon>
    </lineage>
</organism>
<proteinExistence type="predicted"/>
<protein>
    <submittedName>
        <fullName evidence="4">DNA-binding transcriptional regulator, AcrR family</fullName>
    </submittedName>
</protein>
<evidence type="ECO:0000313" key="5">
    <source>
        <dbReference type="Proteomes" id="UP000181917"/>
    </source>
</evidence>
<feature type="domain" description="HTH tetR-type" evidence="3">
    <location>
        <begin position="7"/>
        <end position="67"/>
    </location>
</feature>
<accession>A0A1H1ETN7</accession>